<evidence type="ECO:0000259" key="3">
    <source>
        <dbReference type="PROSITE" id="PS50042"/>
    </source>
</evidence>
<dbReference type="InterPro" id="IPR018821">
    <property type="entry name" value="DUF294_put_nucleoTrafse_sb-bd"/>
</dbReference>
<dbReference type="CDD" id="cd00038">
    <property type="entry name" value="CAP_ED"/>
    <property type="match status" value="1"/>
</dbReference>
<dbReference type="STRING" id="1397108.IMCC12053_2811"/>
<evidence type="ECO:0000259" key="4">
    <source>
        <dbReference type="PROSITE" id="PS51371"/>
    </source>
</evidence>
<dbReference type="SMART" id="SM00116">
    <property type="entry name" value="CBS"/>
    <property type="match status" value="2"/>
</dbReference>
<dbReference type="Pfam" id="PF10335">
    <property type="entry name" value="DUF294_C"/>
    <property type="match status" value="1"/>
</dbReference>
<dbReference type="InterPro" id="IPR005105">
    <property type="entry name" value="GlnD_Uridyltrans_N"/>
</dbReference>
<dbReference type="Pfam" id="PF00027">
    <property type="entry name" value="cNMP_binding"/>
    <property type="match status" value="1"/>
</dbReference>
<dbReference type="Gene3D" id="3.10.580.10">
    <property type="entry name" value="CBS-domain"/>
    <property type="match status" value="1"/>
</dbReference>
<evidence type="ECO:0000256" key="2">
    <source>
        <dbReference type="PROSITE-ProRule" id="PRU00703"/>
    </source>
</evidence>
<dbReference type="InterPro" id="IPR046342">
    <property type="entry name" value="CBS_dom_sf"/>
</dbReference>
<reference evidence="6" key="1">
    <citation type="submission" date="2015-05" db="EMBL/GenBank/DDBJ databases">
        <authorList>
            <person name="Oh H.-M."/>
            <person name="Yang J.-A."/>
            <person name="Cho J.-C."/>
            <person name="Kang I."/>
        </authorList>
    </citation>
    <scope>NUCLEOTIDE SEQUENCE [LARGE SCALE GENOMIC DNA]</scope>
    <source>
        <strain evidence="6">IMCC 12053</strain>
    </source>
</reference>
<dbReference type="PANTHER" id="PTHR48108:SF31">
    <property type="entry name" value="CBS DOMAIN AND CYCLIC NUCLEOTIDE-REGULATED NUCLEOTIDYLTRANSFERASE"/>
    <property type="match status" value="1"/>
</dbReference>
<dbReference type="Pfam" id="PF00571">
    <property type="entry name" value="CBS"/>
    <property type="match status" value="2"/>
</dbReference>
<dbReference type="InterPro" id="IPR000644">
    <property type="entry name" value="CBS_dom"/>
</dbReference>
<feature type="domain" description="CBS" evidence="4">
    <location>
        <begin position="179"/>
        <end position="235"/>
    </location>
</feature>
<dbReference type="SUPFAM" id="SSF51206">
    <property type="entry name" value="cAMP-binding domain-like"/>
    <property type="match status" value="1"/>
</dbReference>
<gene>
    <name evidence="5" type="ORF">IMCC12053_2811</name>
</gene>
<proteinExistence type="predicted"/>
<evidence type="ECO:0000313" key="6">
    <source>
        <dbReference type="Proteomes" id="UP000064920"/>
    </source>
</evidence>
<dbReference type="PATRIC" id="fig|1397108.4.peg.2875"/>
<dbReference type="PANTHER" id="PTHR48108">
    <property type="entry name" value="CBS DOMAIN-CONTAINING PROTEIN CBSX2, CHLOROPLASTIC"/>
    <property type="match status" value="1"/>
</dbReference>
<dbReference type="Proteomes" id="UP000064920">
    <property type="component" value="Chromosome"/>
</dbReference>
<protein>
    <submittedName>
        <fullName evidence="5">Putative signal-transduction protein containing cAMP-binding and CBS domain</fullName>
    </submittedName>
</protein>
<sequence>MGWPSGLPVFILLGAGVKLACAPFSFYFSGVVMDATQKILTFLEAAHPYDVLPRTELEELAQSFARKTYTEGEAIYAHGDLLEGLYLIKEGSVEITDVNGAQVSLLQKSNHFGERGLLRDGLAATTAVAASKTTLLILTPKAFKDEVAKSPAFARYFNRGQARPQAAAGLMTQHVSDLMAKDPVTCPIDMTILECARLMRDRRVSCLAVTDNAALKGLVTVRDMTNKVLAEGLDTALPVSTIMTPDPITLEPSALGTDVIQTMLEAKIGHLPITEAGRLVGMVTQTDITGFFGSSQTQMIFELTKAKTVAEMADVTARLPTFLMQLVGAHLAHDVVTRKITDVADIVTRRLIKMYESDCGAAPVPYLWAACGSQGRQEQTGVSDQDNCLIIDNAATDADMAYFNAMAKYVCDGLDACGYVYCPGDMMAMADRWCQRLCVWESYFDTWINKPDSEAQMLASVMFDLRPIAGDNSLFKPLQQSALQSAKKNSIFVAHMISNSLKHTPPLGLLRGFATIRSGEQRGHLDMKHNGVVPLVDLGRVYALQSGTSACNTRARIDAAIEAGVISASGGADLLAAYDTIATARLEHQAEQVRVGDAPDNYLSPSAIPAFERSHLRDAFVIVRTMQSSLGSSSARS</sequence>
<keyword evidence="2" id="KW-0129">CBS domain</keyword>
<dbReference type="EMBL" id="CP012023">
    <property type="protein sequence ID" value="ALI56758.1"/>
    <property type="molecule type" value="Genomic_DNA"/>
</dbReference>
<keyword evidence="6" id="KW-1185">Reference proteome</keyword>
<dbReference type="PROSITE" id="PS50042">
    <property type="entry name" value="CNMP_BINDING_3"/>
    <property type="match status" value="1"/>
</dbReference>
<dbReference type="SUPFAM" id="SSF54631">
    <property type="entry name" value="CBS-domain pair"/>
    <property type="match status" value="1"/>
</dbReference>
<evidence type="ECO:0000256" key="1">
    <source>
        <dbReference type="ARBA" id="ARBA00022737"/>
    </source>
</evidence>
<dbReference type="Gene3D" id="2.60.120.10">
    <property type="entry name" value="Jelly Rolls"/>
    <property type="match status" value="1"/>
</dbReference>
<accession>A0A0P0ACZ6</accession>
<dbReference type="CDD" id="cd05401">
    <property type="entry name" value="NT_GlnE_GlnD_like"/>
    <property type="match status" value="1"/>
</dbReference>
<organism evidence="5 6">
    <name type="scientific">Celeribacter marinus</name>
    <dbReference type="NCBI Taxonomy" id="1397108"/>
    <lineage>
        <taxon>Bacteria</taxon>
        <taxon>Pseudomonadati</taxon>
        <taxon>Pseudomonadota</taxon>
        <taxon>Alphaproteobacteria</taxon>
        <taxon>Rhodobacterales</taxon>
        <taxon>Roseobacteraceae</taxon>
        <taxon>Celeribacter</taxon>
    </lineage>
</organism>
<evidence type="ECO:0000313" key="5">
    <source>
        <dbReference type="EMBL" id="ALI56758.1"/>
    </source>
</evidence>
<dbReference type="Pfam" id="PF03445">
    <property type="entry name" value="DUF294"/>
    <property type="match status" value="1"/>
</dbReference>
<dbReference type="SMART" id="SM00100">
    <property type="entry name" value="cNMP"/>
    <property type="match status" value="1"/>
</dbReference>
<dbReference type="InterPro" id="IPR014710">
    <property type="entry name" value="RmlC-like_jellyroll"/>
</dbReference>
<dbReference type="CDD" id="cd04587">
    <property type="entry name" value="CBS_pair_CAP-ED_NT_Pol-beta-like_DUF294_assoc"/>
    <property type="match status" value="1"/>
</dbReference>
<dbReference type="PROSITE" id="PS51371">
    <property type="entry name" value="CBS"/>
    <property type="match status" value="2"/>
</dbReference>
<dbReference type="InterPro" id="IPR051462">
    <property type="entry name" value="CBS_domain-containing"/>
</dbReference>
<dbReference type="AlphaFoldDB" id="A0A0P0ACZ6"/>
<feature type="domain" description="Cyclic nucleotide-binding" evidence="3">
    <location>
        <begin position="48"/>
        <end position="144"/>
    </location>
</feature>
<keyword evidence="1" id="KW-0677">Repeat</keyword>
<dbReference type="GO" id="GO:0008773">
    <property type="term" value="F:[protein-PII] uridylyltransferase activity"/>
    <property type="evidence" value="ECO:0007669"/>
    <property type="project" value="InterPro"/>
</dbReference>
<dbReference type="InterPro" id="IPR000595">
    <property type="entry name" value="cNMP-bd_dom"/>
</dbReference>
<dbReference type="KEGG" id="cmar:IMCC12053_2811"/>
<dbReference type="InterPro" id="IPR018490">
    <property type="entry name" value="cNMP-bd_dom_sf"/>
</dbReference>
<feature type="domain" description="CBS" evidence="4">
    <location>
        <begin position="243"/>
        <end position="299"/>
    </location>
</feature>
<name>A0A0P0ACZ6_9RHOB</name>